<dbReference type="EMBL" id="MNCJ02000332">
    <property type="protein sequence ID" value="KAF5757794.1"/>
    <property type="molecule type" value="Genomic_DNA"/>
</dbReference>
<gene>
    <name evidence="2" type="ORF">HanXRQr2_Chr17g0830911</name>
</gene>
<reference evidence="2" key="1">
    <citation type="journal article" date="2017" name="Nature">
        <title>The sunflower genome provides insights into oil metabolism, flowering and Asterid evolution.</title>
        <authorList>
            <person name="Badouin H."/>
            <person name="Gouzy J."/>
            <person name="Grassa C.J."/>
            <person name="Murat F."/>
            <person name="Staton S.E."/>
            <person name="Cottret L."/>
            <person name="Lelandais-Briere C."/>
            <person name="Owens G.L."/>
            <person name="Carrere S."/>
            <person name="Mayjonade B."/>
            <person name="Legrand L."/>
            <person name="Gill N."/>
            <person name="Kane N.C."/>
            <person name="Bowers J.E."/>
            <person name="Hubner S."/>
            <person name="Bellec A."/>
            <person name="Berard A."/>
            <person name="Berges H."/>
            <person name="Blanchet N."/>
            <person name="Boniface M.C."/>
            <person name="Brunel D."/>
            <person name="Catrice O."/>
            <person name="Chaidir N."/>
            <person name="Claudel C."/>
            <person name="Donnadieu C."/>
            <person name="Faraut T."/>
            <person name="Fievet G."/>
            <person name="Helmstetter N."/>
            <person name="King M."/>
            <person name="Knapp S.J."/>
            <person name="Lai Z."/>
            <person name="Le Paslier M.C."/>
            <person name="Lippi Y."/>
            <person name="Lorenzon L."/>
            <person name="Mandel J.R."/>
            <person name="Marage G."/>
            <person name="Marchand G."/>
            <person name="Marquand E."/>
            <person name="Bret-Mestries E."/>
            <person name="Morien E."/>
            <person name="Nambeesan S."/>
            <person name="Nguyen T."/>
            <person name="Pegot-Espagnet P."/>
            <person name="Pouilly N."/>
            <person name="Raftis F."/>
            <person name="Sallet E."/>
            <person name="Schiex T."/>
            <person name="Thomas J."/>
            <person name="Vandecasteele C."/>
            <person name="Vares D."/>
            <person name="Vear F."/>
            <person name="Vautrin S."/>
            <person name="Crespi M."/>
            <person name="Mangin B."/>
            <person name="Burke J.M."/>
            <person name="Salse J."/>
            <person name="Munos S."/>
            <person name="Vincourt P."/>
            <person name="Rieseberg L.H."/>
            <person name="Langlade N.B."/>
        </authorList>
    </citation>
    <scope>NUCLEOTIDE SEQUENCE</scope>
    <source>
        <tissue evidence="2">Leaves</tissue>
    </source>
</reference>
<organism evidence="2 3">
    <name type="scientific">Helianthus annuus</name>
    <name type="common">Common sunflower</name>
    <dbReference type="NCBI Taxonomy" id="4232"/>
    <lineage>
        <taxon>Eukaryota</taxon>
        <taxon>Viridiplantae</taxon>
        <taxon>Streptophyta</taxon>
        <taxon>Embryophyta</taxon>
        <taxon>Tracheophyta</taxon>
        <taxon>Spermatophyta</taxon>
        <taxon>Magnoliopsida</taxon>
        <taxon>eudicotyledons</taxon>
        <taxon>Gunneridae</taxon>
        <taxon>Pentapetalae</taxon>
        <taxon>asterids</taxon>
        <taxon>campanulids</taxon>
        <taxon>Asterales</taxon>
        <taxon>Asteraceae</taxon>
        <taxon>Asteroideae</taxon>
        <taxon>Heliantheae alliance</taxon>
        <taxon>Heliantheae</taxon>
        <taxon>Helianthus</taxon>
    </lineage>
</organism>
<evidence type="ECO:0000256" key="1">
    <source>
        <dbReference type="SAM" id="Phobius"/>
    </source>
</evidence>
<keyword evidence="3" id="KW-1185">Reference proteome</keyword>
<dbReference type="Proteomes" id="UP000215914">
    <property type="component" value="Unassembled WGS sequence"/>
</dbReference>
<keyword evidence="1" id="KW-1133">Transmembrane helix</keyword>
<sequence length="108" mass="12846">MEEEEEEMIETKREFPIFRDIRRYTCAYCGIVRSKKTLITTHILQSHHQVCIYVFHFFNFTQIGSSCFCTKCVLIWIAVLYYVDIVVYETKMRVLPHIGSKKPETSRA</sequence>
<feature type="transmembrane region" description="Helical" evidence="1">
    <location>
        <begin position="63"/>
        <end position="83"/>
    </location>
</feature>
<reference evidence="2" key="2">
    <citation type="submission" date="2020-06" db="EMBL/GenBank/DDBJ databases">
        <title>Helianthus annuus Genome sequencing and assembly Release 2.</title>
        <authorList>
            <person name="Gouzy J."/>
            <person name="Langlade N."/>
            <person name="Munos S."/>
        </authorList>
    </citation>
    <scope>NUCLEOTIDE SEQUENCE</scope>
    <source>
        <tissue evidence="2">Leaves</tissue>
    </source>
</reference>
<keyword evidence="1" id="KW-0472">Membrane</keyword>
<accession>A0A9K3GXN7</accession>
<name>A0A9K3GXN7_HELAN</name>
<protein>
    <submittedName>
        <fullName evidence="2">Uncharacterized protein</fullName>
    </submittedName>
</protein>
<keyword evidence="1" id="KW-0812">Transmembrane</keyword>
<comment type="caution">
    <text evidence="2">The sequence shown here is derived from an EMBL/GenBank/DDBJ whole genome shotgun (WGS) entry which is preliminary data.</text>
</comment>
<dbReference type="AlphaFoldDB" id="A0A9K3GXN7"/>
<proteinExistence type="predicted"/>
<dbReference type="Gramene" id="mRNA:HanXRQr2_Chr17g0830911">
    <property type="protein sequence ID" value="CDS:HanXRQr2_Chr17g0830911.1"/>
    <property type="gene ID" value="HanXRQr2_Chr17g0830911"/>
</dbReference>
<evidence type="ECO:0000313" key="2">
    <source>
        <dbReference type="EMBL" id="KAF5757794.1"/>
    </source>
</evidence>
<evidence type="ECO:0000313" key="3">
    <source>
        <dbReference type="Proteomes" id="UP000215914"/>
    </source>
</evidence>